<dbReference type="RefSeq" id="WP_210157711.1">
    <property type="nucleotide sequence ID" value="NZ_JAFCNB010000012.1"/>
</dbReference>
<accession>A0A940WNR2</accession>
<feature type="chain" id="PRO_5037980680" description="Glycoside hydrolase family 42 N-terminal domain-containing protein" evidence="1">
    <location>
        <begin position="29"/>
        <end position="429"/>
    </location>
</feature>
<evidence type="ECO:0000313" key="3">
    <source>
        <dbReference type="Proteomes" id="UP000674234"/>
    </source>
</evidence>
<organism evidence="2 3">
    <name type="scientific">Microbispora oryzae</name>
    <dbReference type="NCBI Taxonomy" id="2806554"/>
    <lineage>
        <taxon>Bacteria</taxon>
        <taxon>Bacillati</taxon>
        <taxon>Actinomycetota</taxon>
        <taxon>Actinomycetes</taxon>
        <taxon>Streptosporangiales</taxon>
        <taxon>Streptosporangiaceae</taxon>
        <taxon>Microbispora</taxon>
    </lineage>
</organism>
<dbReference type="AlphaFoldDB" id="A0A940WNR2"/>
<dbReference type="Proteomes" id="UP000674234">
    <property type="component" value="Unassembled WGS sequence"/>
</dbReference>
<keyword evidence="1" id="KW-0732">Signal</keyword>
<dbReference type="EMBL" id="JAFCNB010000012">
    <property type="protein sequence ID" value="MBP2706428.1"/>
    <property type="molecule type" value="Genomic_DNA"/>
</dbReference>
<name>A0A940WNR2_9ACTN</name>
<feature type="signal peptide" evidence="1">
    <location>
        <begin position="1"/>
        <end position="28"/>
    </location>
</feature>
<evidence type="ECO:0000313" key="2">
    <source>
        <dbReference type="EMBL" id="MBP2706428.1"/>
    </source>
</evidence>
<gene>
    <name evidence="2" type="ORF">JOL79_21695</name>
</gene>
<comment type="caution">
    <text evidence="2">The sequence shown here is derived from an EMBL/GenBank/DDBJ whole genome shotgun (WGS) entry which is preliminary data.</text>
</comment>
<evidence type="ECO:0008006" key="4">
    <source>
        <dbReference type="Google" id="ProtNLM"/>
    </source>
</evidence>
<protein>
    <recommendedName>
        <fullName evidence="4">Glycoside hydrolase family 42 N-terminal domain-containing protein</fullName>
    </recommendedName>
</protein>
<evidence type="ECO:0000256" key="1">
    <source>
        <dbReference type="SAM" id="SignalP"/>
    </source>
</evidence>
<dbReference type="PROSITE" id="PS51257">
    <property type="entry name" value="PROKAR_LIPOPROTEIN"/>
    <property type="match status" value="1"/>
</dbReference>
<sequence length="429" mass="46352">MRRWGPLALTVAVAALTAACSTPGVEGAATPSPRPSVLRPVPWDGGPGYYARFGEAARAGWAKPSFFPIGIWYASVHTAEEVAQDKAAGINTYVELTDDSDVRLLRSKGMSALTSGPLPGAGAETVGWLIGDEADMWGGPGDGAWTGTQTFDGTACTDKDRPCGYTAMRTLAAGVPNDGRLRYANYGKGVMYWESDEQAAKFVNGFTDIVSTDLYWYTNVYACDEARQFMNLPPAQCRLAANYGAIIDRQRALDARDGRLQPVYAFIELGYPGKKATGVIRPEQMKGAVMSSLIHGARGVIYFNHSFGGSCQSMNLLRDQCGDTIRPAVTEINRQIAALAPVLNTQSYEYDFAPGVDAVLKRYKGSYYLFAMVARGARTGARRFALPPALAGAKKAEVLFEDRTVPIDAGGFGDTFEAEYAYHIYKITP</sequence>
<reference evidence="2" key="1">
    <citation type="submission" date="2021-02" db="EMBL/GenBank/DDBJ databases">
        <title>Draft genome sequence of Microbispora sp. RL4-1S isolated from rice leaves in Thailand.</title>
        <authorList>
            <person name="Muangham S."/>
            <person name="Duangmal K."/>
        </authorList>
    </citation>
    <scope>NUCLEOTIDE SEQUENCE</scope>
    <source>
        <strain evidence="2">RL4-1S</strain>
    </source>
</reference>
<keyword evidence="3" id="KW-1185">Reference proteome</keyword>
<proteinExistence type="predicted"/>